<keyword evidence="9" id="KW-1185">Reference proteome</keyword>
<dbReference type="SUPFAM" id="SSF103473">
    <property type="entry name" value="MFS general substrate transporter"/>
    <property type="match status" value="1"/>
</dbReference>
<comment type="caution">
    <text evidence="8">The sequence shown here is derived from an EMBL/GenBank/DDBJ whole genome shotgun (WGS) entry which is preliminary data.</text>
</comment>
<dbReference type="EMBL" id="BAAAPF010000102">
    <property type="protein sequence ID" value="GAA2127144.1"/>
    <property type="molecule type" value="Genomic_DNA"/>
</dbReference>
<keyword evidence="4 7" id="KW-1133">Transmembrane helix</keyword>
<feature type="compositionally biased region" description="Basic and acidic residues" evidence="6">
    <location>
        <begin position="406"/>
        <end position="416"/>
    </location>
</feature>
<evidence type="ECO:0000256" key="4">
    <source>
        <dbReference type="ARBA" id="ARBA00022989"/>
    </source>
</evidence>
<gene>
    <name evidence="8" type="ORF">GCM10009802_33540</name>
</gene>
<dbReference type="InterPro" id="IPR036259">
    <property type="entry name" value="MFS_trans_sf"/>
</dbReference>
<feature type="transmembrane region" description="Helical" evidence="7">
    <location>
        <begin position="100"/>
        <end position="120"/>
    </location>
</feature>
<evidence type="ECO:0000256" key="7">
    <source>
        <dbReference type="SAM" id="Phobius"/>
    </source>
</evidence>
<feature type="region of interest" description="Disordered" evidence="6">
    <location>
        <begin position="387"/>
        <end position="422"/>
    </location>
</feature>
<feature type="transmembrane region" description="Helical" evidence="7">
    <location>
        <begin position="219"/>
        <end position="239"/>
    </location>
</feature>
<dbReference type="Gene3D" id="1.20.1250.20">
    <property type="entry name" value="MFS general substrate transporter like domains"/>
    <property type="match status" value="1"/>
</dbReference>
<evidence type="ECO:0000313" key="8">
    <source>
        <dbReference type="EMBL" id="GAA2127144.1"/>
    </source>
</evidence>
<feature type="transmembrane region" description="Helical" evidence="7">
    <location>
        <begin position="245"/>
        <end position="263"/>
    </location>
</feature>
<dbReference type="PANTHER" id="PTHR23513:SF11">
    <property type="entry name" value="STAPHYLOFERRIN A TRANSPORTER"/>
    <property type="match status" value="1"/>
</dbReference>
<dbReference type="PANTHER" id="PTHR23513">
    <property type="entry name" value="INTEGRAL MEMBRANE EFFLUX PROTEIN-RELATED"/>
    <property type="match status" value="1"/>
</dbReference>
<comment type="subcellular location">
    <subcellularLocation>
        <location evidence="1">Cell membrane</location>
        <topology evidence="1">Multi-pass membrane protein</topology>
    </subcellularLocation>
</comment>
<evidence type="ECO:0000256" key="5">
    <source>
        <dbReference type="ARBA" id="ARBA00023136"/>
    </source>
</evidence>
<dbReference type="Pfam" id="PF07690">
    <property type="entry name" value="MFS_1"/>
    <property type="match status" value="1"/>
</dbReference>
<keyword evidence="2" id="KW-1003">Cell membrane</keyword>
<evidence type="ECO:0000256" key="3">
    <source>
        <dbReference type="ARBA" id="ARBA00022692"/>
    </source>
</evidence>
<feature type="transmembrane region" description="Helical" evidence="7">
    <location>
        <begin position="12"/>
        <end position="34"/>
    </location>
</feature>
<name>A0ABN2YGQ9_9ACTN</name>
<protein>
    <submittedName>
        <fullName evidence="8">MFS transporter</fullName>
    </submittedName>
</protein>
<evidence type="ECO:0000256" key="1">
    <source>
        <dbReference type="ARBA" id="ARBA00004651"/>
    </source>
</evidence>
<feature type="transmembrane region" description="Helical" evidence="7">
    <location>
        <begin position="298"/>
        <end position="315"/>
    </location>
</feature>
<evidence type="ECO:0000256" key="6">
    <source>
        <dbReference type="SAM" id="MobiDB-lite"/>
    </source>
</evidence>
<proteinExistence type="predicted"/>
<dbReference type="RefSeq" id="WP_344290810.1">
    <property type="nucleotide sequence ID" value="NZ_BAAAPF010000102.1"/>
</dbReference>
<feature type="transmembrane region" description="Helical" evidence="7">
    <location>
        <begin position="77"/>
        <end position="94"/>
    </location>
</feature>
<feature type="transmembrane region" description="Helical" evidence="7">
    <location>
        <begin position="46"/>
        <end position="70"/>
    </location>
</feature>
<sequence length="422" mass="42793">MRTYRELFRTPEFTPLFAASSLQIAGLTISGLALGTHIYEETGSPLLSALAMFGPSLAQVLGATLLLSAADRLPPRAAMAALALVYAAATAVQATPGMPVWGAFAILLCLGLLASVGGGVRYGLLNEILPRDGYLLGRSVVNMSAGAMQITGFAVGGVLVSTLSPRGTLLVAAGAFLVGAAVARAGLGARAPRLAGRPSVAETWRVNALLWSSRHRRTLYLALWLPNGLVVGAESQFVPYDPGRAGLLLALAALGMLAGDVLAGRFVPARWRARLGVPLLMLLAVPYLVFVLRPPTAVAAVAVTVASAGFAASLVQQERLMAHTPDELSGQALGLHTAGMLTMQGVAAALAGGVAELTSPATAMTAMGAASAAVTLALAPGLRAATAAAPAPTAAPAPHPPGGGGGRRDREPEARPRAPRAG</sequence>
<accession>A0ABN2YGQ9</accession>
<dbReference type="Proteomes" id="UP001500443">
    <property type="component" value="Unassembled WGS sequence"/>
</dbReference>
<feature type="transmembrane region" description="Helical" evidence="7">
    <location>
        <begin position="275"/>
        <end position="292"/>
    </location>
</feature>
<evidence type="ECO:0000313" key="9">
    <source>
        <dbReference type="Proteomes" id="UP001500443"/>
    </source>
</evidence>
<evidence type="ECO:0000256" key="2">
    <source>
        <dbReference type="ARBA" id="ARBA00022475"/>
    </source>
</evidence>
<feature type="transmembrane region" description="Helical" evidence="7">
    <location>
        <begin position="140"/>
        <end position="163"/>
    </location>
</feature>
<reference evidence="8 9" key="1">
    <citation type="journal article" date="2019" name="Int. J. Syst. Evol. Microbiol.">
        <title>The Global Catalogue of Microorganisms (GCM) 10K type strain sequencing project: providing services to taxonomists for standard genome sequencing and annotation.</title>
        <authorList>
            <consortium name="The Broad Institute Genomics Platform"/>
            <consortium name="The Broad Institute Genome Sequencing Center for Infectious Disease"/>
            <person name="Wu L."/>
            <person name="Ma J."/>
        </authorList>
    </citation>
    <scope>NUCLEOTIDE SEQUENCE [LARGE SCALE GENOMIC DNA]</scope>
    <source>
        <strain evidence="8 9">JCM 15481</strain>
    </source>
</reference>
<dbReference type="InterPro" id="IPR011701">
    <property type="entry name" value="MFS"/>
</dbReference>
<organism evidence="8 9">
    <name type="scientific">Streptomyces synnematoformans</name>
    <dbReference type="NCBI Taxonomy" id="415721"/>
    <lineage>
        <taxon>Bacteria</taxon>
        <taxon>Bacillati</taxon>
        <taxon>Actinomycetota</taxon>
        <taxon>Actinomycetes</taxon>
        <taxon>Kitasatosporales</taxon>
        <taxon>Streptomycetaceae</taxon>
        <taxon>Streptomyces</taxon>
    </lineage>
</organism>
<feature type="transmembrane region" description="Helical" evidence="7">
    <location>
        <begin position="169"/>
        <end position="187"/>
    </location>
</feature>
<keyword evidence="3 7" id="KW-0812">Transmembrane</keyword>
<keyword evidence="5 7" id="KW-0472">Membrane</keyword>